<sequence>LFFFFSDRDKSSKPETSSKSWTFLSSRNTSKSTLKWSETTLRAEDNASFVHIHFILQSPISFFSNKVLMKPALRPNLIGSFPNSLVSGRNYAATNTRSE</sequence>
<reference evidence="2 3" key="1">
    <citation type="journal article" date="2018" name="Science">
        <title>The opium poppy genome and morphinan production.</title>
        <authorList>
            <person name="Guo L."/>
            <person name="Winzer T."/>
            <person name="Yang X."/>
            <person name="Li Y."/>
            <person name="Ning Z."/>
            <person name="He Z."/>
            <person name="Teodor R."/>
            <person name="Lu Y."/>
            <person name="Bowser T.A."/>
            <person name="Graham I.A."/>
            <person name="Ye K."/>
        </authorList>
    </citation>
    <scope>NUCLEOTIDE SEQUENCE [LARGE SCALE GENOMIC DNA]</scope>
    <source>
        <strain evidence="3">cv. HN1</strain>
        <tissue evidence="2">Leaves</tissue>
    </source>
</reference>
<dbReference type="Proteomes" id="UP000316621">
    <property type="component" value="Chromosome 9"/>
</dbReference>
<evidence type="ECO:0000256" key="1">
    <source>
        <dbReference type="SAM" id="MobiDB-lite"/>
    </source>
</evidence>
<dbReference type="EMBL" id="CM010723">
    <property type="protein sequence ID" value="RZC77247.1"/>
    <property type="molecule type" value="Genomic_DNA"/>
</dbReference>
<accession>A0A4Y7KWT0</accession>
<feature type="non-terminal residue" evidence="2">
    <location>
        <position position="1"/>
    </location>
</feature>
<evidence type="ECO:0000313" key="3">
    <source>
        <dbReference type="Proteomes" id="UP000316621"/>
    </source>
</evidence>
<feature type="compositionally biased region" description="Basic and acidic residues" evidence="1">
    <location>
        <begin position="1"/>
        <end position="13"/>
    </location>
</feature>
<dbReference type="Gramene" id="RZC77247">
    <property type="protein sequence ID" value="RZC77247"/>
    <property type="gene ID" value="C5167_001457"/>
</dbReference>
<protein>
    <submittedName>
        <fullName evidence="2">Uncharacterized protein</fullName>
    </submittedName>
</protein>
<dbReference type="AlphaFoldDB" id="A0A4Y7KWT0"/>
<feature type="region of interest" description="Disordered" evidence="1">
    <location>
        <begin position="1"/>
        <end position="20"/>
    </location>
</feature>
<keyword evidence="3" id="KW-1185">Reference proteome</keyword>
<evidence type="ECO:0000313" key="2">
    <source>
        <dbReference type="EMBL" id="RZC77247.1"/>
    </source>
</evidence>
<gene>
    <name evidence="2" type="ORF">C5167_001457</name>
</gene>
<name>A0A4Y7KWT0_PAPSO</name>
<proteinExistence type="predicted"/>
<organism evidence="2 3">
    <name type="scientific">Papaver somniferum</name>
    <name type="common">Opium poppy</name>
    <dbReference type="NCBI Taxonomy" id="3469"/>
    <lineage>
        <taxon>Eukaryota</taxon>
        <taxon>Viridiplantae</taxon>
        <taxon>Streptophyta</taxon>
        <taxon>Embryophyta</taxon>
        <taxon>Tracheophyta</taxon>
        <taxon>Spermatophyta</taxon>
        <taxon>Magnoliopsida</taxon>
        <taxon>Ranunculales</taxon>
        <taxon>Papaveraceae</taxon>
        <taxon>Papaveroideae</taxon>
        <taxon>Papaver</taxon>
    </lineage>
</organism>